<dbReference type="Proteomes" id="UP000320085">
    <property type="component" value="Unassembled WGS sequence"/>
</dbReference>
<dbReference type="AlphaFoldDB" id="A0A543PYB9"/>
<reference evidence="2 3" key="1">
    <citation type="submission" date="2019-06" db="EMBL/GenBank/DDBJ databases">
        <title>Sequencing the genomes of 1000 actinobacteria strains.</title>
        <authorList>
            <person name="Klenk H.-P."/>
        </authorList>
    </citation>
    <scope>NUCLEOTIDE SEQUENCE [LARGE SCALE GENOMIC DNA]</scope>
    <source>
        <strain evidence="2 3">DSM 21776</strain>
    </source>
</reference>
<organism evidence="2 3">
    <name type="scientific">Humibacillus xanthopallidus</name>
    <dbReference type="NCBI Taxonomy" id="412689"/>
    <lineage>
        <taxon>Bacteria</taxon>
        <taxon>Bacillati</taxon>
        <taxon>Actinomycetota</taxon>
        <taxon>Actinomycetes</taxon>
        <taxon>Micrococcales</taxon>
        <taxon>Intrasporangiaceae</taxon>
        <taxon>Humibacillus</taxon>
    </lineage>
</organism>
<gene>
    <name evidence="2" type="ORF">FHX52_2226</name>
</gene>
<dbReference type="EMBL" id="VFQF01000001">
    <property type="protein sequence ID" value="TQN49065.1"/>
    <property type="molecule type" value="Genomic_DNA"/>
</dbReference>
<comment type="caution">
    <text evidence="2">The sequence shown here is derived from an EMBL/GenBank/DDBJ whole genome shotgun (WGS) entry which is preliminary data.</text>
</comment>
<protein>
    <submittedName>
        <fullName evidence="2">Uncharacterized protein</fullName>
    </submittedName>
</protein>
<sequence>MSRVRLVTIVVSALLATVFSAGAGPTASAAPQAQANDALAALWTSVLETPSAQNSFGDGGQEYACWDLGGIVAPFHPVGAESCTVKPGTKIFIVGYSYECSTFEGNGSTEAELRACARENSPTESVVRLDGEPVPVTEAETPLLPITLPSDNLFGMPAGTTGLSVGHGWVAPLHPLTPGTHTIVISTGALPLVTTQIIVEPGS</sequence>
<name>A0A543PYB9_9MICO</name>
<evidence type="ECO:0000313" key="2">
    <source>
        <dbReference type="EMBL" id="TQN49065.1"/>
    </source>
</evidence>
<accession>A0A543PYB9</accession>
<proteinExistence type="predicted"/>
<keyword evidence="1" id="KW-0732">Signal</keyword>
<feature type="signal peptide" evidence="1">
    <location>
        <begin position="1"/>
        <end position="23"/>
    </location>
</feature>
<evidence type="ECO:0000313" key="3">
    <source>
        <dbReference type="Proteomes" id="UP000320085"/>
    </source>
</evidence>
<feature type="chain" id="PRO_5039277664" evidence="1">
    <location>
        <begin position="24"/>
        <end position="203"/>
    </location>
</feature>
<evidence type="ECO:0000256" key="1">
    <source>
        <dbReference type="SAM" id="SignalP"/>
    </source>
</evidence>